<dbReference type="PIRSF" id="PIRSF031402">
    <property type="entry name" value="SYS1_homologue"/>
    <property type="match status" value="1"/>
</dbReference>
<dbReference type="PANTHER" id="PTHR12952:SF0">
    <property type="entry name" value="PROTEIN SYS1 HOMOLOG"/>
    <property type="match status" value="1"/>
</dbReference>
<keyword evidence="4 10" id="KW-0813">Transport</keyword>
<evidence type="ECO:0000313" key="11">
    <source>
        <dbReference type="EMBL" id="ELU14759.1"/>
    </source>
</evidence>
<gene>
    <name evidence="11" type="ORF">CAPTEDRAFT_179970</name>
</gene>
<reference evidence="13" key="1">
    <citation type="submission" date="2012-12" db="EMBL/GenBank/DDBJ databases">
        <authorList>
            <person name="Hellsten U."/>
            <person name="Grimwood J."/>
            <person name="Chapman J.A."/>
            <person name="Shapiro H."/>
            <person name="Aerts A."/>
            <person name="Otillar R.P."/>
            <person name="Terry A.Y."/>
            <person name="Boore J.L."/>
            <person name="Simakov O."/>
            <person name="Marletaz F."/>
            <person name="Cho S.-J."/>
            <person name="Edsinger-Gonzales E."/>
            <person name="Havlak P."/>
            <person name="Kuo D.-H."/>
            <person name="Larsson T."/>
            <person name="Lv J."/>
            <person name="Arendt D."/>
            <person name="Savage R."/>
            <person name="Osoegawa K."/>
            <person name="de Jong P."/>
            <person name="Lindberg D.R."/>
            <person name="Seaver E.C."/>
            <person name="Weisblat D.A."/>
            <person name="Putnam N.H."/>
            <person name="Grigoriev I.V."/>
            <person name="Rokhsar D.S."/>
        </authorList>
    </citation>
    <scope>NUCLEOTIDE SEQUENCE</scope>
    <source>
        <strain evidence="13">I ESC-2004</strain>
    </source>
</reference>
<dbReference type="InterPro" id="IPR019185">
    <property type="entry name" value="Integral_membrane_SYS1-rel"/>
</dbReference>
<comment type="similarity">
    <text evidence="2 10">Belongs to the SYS1 family.</text>
</comment>
<dbReference type="EnsemblMetazoa" id="CapteT179970">
    <property type="protein sequence ID" value="CapteP179970"/>
    <property type="gene ID" value="CapteG179970"/>
</dbReference>
<evidence type="ECO:0000256" key="3">
    <source>
        <dbReference type="ARBA" id="ARBA00014516"/>
    </source>
</evidence>
<dbReference type="GO" id="GO:0034067">
    <property type="term" value="P:protein localization to Golgi apparatus"/>
    <property type="evidence" value="ECO:0007669"/>
    <property type="project" value="TreeGrafter"/>
</dbReference>
<keyword evidence="9 10" id="KW-0472">Membrane</keyword>
<evidence type="ECO:0000256" key="4">
    <source>
        <dbReference type="ARBA" id="ARBA00022448"/>
    </source>
</evidence>
<dbReference type="Proteomes" id="UP000014760">
    <property type="component" value="Unassembled WGS sequence"/>
</dbReference>
<evidence type="ECO:0000256" key="8">
    <source>
        <dbReference type="ARBA" id="ARBA00023034"/>
    </source>
</evidence>
<proteinExistence type="inferred from homology"/>
<evidence type="ECO:0000256" key="1">
    <source>
        <dbReference type="ARBA" id="ARBA00004653"/>
    </source>
</evidence>
<dbReference type="EMBL" id="AMQN01004740">
    <property type="status" value="NOT_ANNOTATED_CDS"/>
    <property type="molecule type" value="Genomic_DNA"/>
</dbReference>
<dbReference type="EMBL" id="KB294299">
    <property type="protein sequence ID" value="ELU14759.1"/>
    <property type="molecule type" value="Genomic_DNA"/>
</dbReference>
<evidence type="ECO:0000313" key="13">
    <source>
        <dbReference type="Proteomes" id="UP000014760"/>
    </source>
</evidence>
<evidence type="ECO:0000256" key="7">
    <source>
        <dbReference type="ARBA" id="ARBA00022989"/>
    </source>
</evidence>
<dbReference type="HOGENOM" id="CLU_081382_2_1_1"/>
<dbReference type="FunCoup" id="R7V896">
    <property type="interactions" value="1353"/>
</dbReference>
<keyword evidence="13" id="KW-1185">Reference proteome</keyword>
<keyword evidence="7 10" id="KW-1133">Transmembrane helix</keyword>
<sequence length="156" mass="17807">MAGQFRSSVWDPILIIAQIVTIQCVFYLSLGFWISIVDFIAGNYCSLEQFFSFEVLQFKDLQGKLLMIAYILNALTSAGGLWYVVQRTKQCWDFAATAHVSHFIACWLYNARFPYTLLWWLCNAISVVIMTVLGEFLCMRTELRAIPLSVGPKADL</sequence>
<dbReference type="PANTHER" id="PTHR12952">
    <property type="entry name" value="SYS1"/>
    <property type="match status" value="1"/>
</dbReference>
<dbReference type="OrthoDB" id="542931at2759"/>
<evidence type="ECO:0000256" key="10">
    <source>
        <dbReference type="PIRNR" id="PIRNR031402"/>
    </source>
</evidence>
<comment type="subcellular location">
    <subcellularLocation>
        <location evidence="1 10">Golgi apparatus membrane</location>
        <topology evidence="1 10">Multi-pass membrane protein</topology>
    </subcellularLocation>
</comment>
<reference evidence="11 13" key="2">
    <citation type="journal article" date="2013" name="Nature">
        <title>Insights into bilaterian evolution from three spiralian genomes.</title>
        <authorList>
            <person name="Simakov O."/>
            <person name="Marletaz F."/>
            <person name="Cho S.J."/>
            <person name="Edsinger-Gonzales E."/>
            <person name="Havlak P."/>
            <person name="Hellsten U."/>
            <person name="Kuo D.H."/>
            <person name="Larsson T."/>
            <person name="Lv J."/>
            <person name="Arendt D."/>
            <person name="Savage R."/>
            <person name="Osoegawa K."/>
            <person name="de Jong P."/>
            <person name="Grimwood J."/>
            <person name="Chapman J.A."/>
            <person name="Shapiro H."/>
            <person name="Aerts A."/>
            <person name="Otillar R.P."/>
            <person name="Terry A.Y."/>
            <person name="Boore J.L."/>
            <person name="Grigoriev I.V."/>
            <person name="Lindberg D.R."/>
            <person name="Seaver E.C."/>
            <person name="Weisblat D.A."/>
            <person name="Putnam N.H."/>
            <person name="Rokhsar D.S."/>
        </authorList>
    </citation>
    <scope>NUCLEOTIDE SEQUENCE</scope>
    <source>
        <strain evidence="11 13">I ESC-2004</strain>
    </source>
</reference>
<keyword evidence="6 10" id="KW-0653">Protein transport</keyword>
<comment type="function">
    <text evidence="10">Involved in protein trafficking.</text>
</comment>
<evidence type="ECO:0000313" key="12">
    <source>
        <dbReference type="EnsemblMetazoa" id="CapteP179970"/>
    </source>
</evidence>
<dbReference type="GO" id="GO:0043001">
    <property type="term" value="P:Golgi to plasma membrane protein transport"/>
    <property type="evidence" value="ECO:0007669"/>
    <property type="project" value="TreeGrafter"/>
</dbReference>
<dbReference type="GO" id="GO:0005802">
    <property type="term" value="C:trans-Golgi network"/>
    <property type="evidence" value="ECO:0007669"/>
    <property type="project" value="TreeGrafter"/>
</dbReference>
<reference evidence="12" key="3">
    <citation type="submission" date="2015-06" db="UniProtKB">
        <authorList>
            <consortium name="EnsemblMetazoa"/>
        </authorList>
    </citation>
    <scope>IDENTIFICATION</scope>
</reference>
<feature type="transmembrane region" description="Helical" evidence="10">
    <location>
        <begin position="65"/>
        <end position="85"/>
    </location>
</feature>
<dbReference type="STRING" id="283909.R7V896"/>
<dbReference type="InterPro" id="IPR016973">
    <property type="entry name" value="Integral_membrane_SYS1"/>
</dbReference>
<dbReference type="OMA" id="EYEMVGM"/>
<keyword evidence="8 10" id="KW-0333">Golgi apparatus</keyword>
<feature type="transmembrane region" description="Helical" evidence="10">
    <location>
        <begin position="117"/>
        <end position="138"/>
    </location>
</feature>
<keyword evidence="5 10" id="KW-0812">Transmembrane</keyword>
<feature type="transmembrane region" description="Helical" evidence="10">
    <location>
        <begin position="92"/>
        <end position="111"/>
    </location>
</feature>
<evidence type="ECO:0000256" key="6">
    <source>
        <dbReference type="ARBA" id="ARBA00022927"/>
    </source>
</evidence>
<dbReference type="GO" id="GO:0000139">
    <property type="term" value="C:Golgi membrane"/>
    <property type="evidence" value="ECO:0007669"/>
    <property type="project" value="UniProtKB-SubCell"/>
</dbReference>
<accession>R7V896</accession>
<evidence type="ECO:0000256" key="5">
    <source>
        <dbReference type="ARBA" id="ARBA00022692"/>
    </source>
</evidence>
<dbReference type="GO" id="GO:0005829">
    <property type="term" value="C:cytosol"/>
    <property type="evidence" value="ECO:0007669"/>
    <property type="project" value="GOC"/>
</dbReference>
<feature type="transmembrane region" description="Helical" evidence="10">
    <location>
        <begin position="12"/>
        <end position="34"/>
    </location>
</feature>
<protein>
    <recommendedName>
        <fullName evidence="3 10">Protein SYS1 homolog</fullName>
    </recommendedName>
</protein>
<dbReference type="GO" id="GO:0006895">
    <property type="term" value="P:Golgi to endosome transport"/>
    <property type="evidence" value="ECO:0007669"/>
    <property type="project" value="TreeGrafter"/>
</dbReference>
<dbReference type="Pfam" id="PF09801">
    <property type="entry name" value="SYS1"/>
    <property type="match status" value="1"/>
</dbReference>
<dbReference type="AlphaFoldDB" id="R7V896"/>
<evidence type="ECO:0000256" key="2">
    <source>
        <dbReference type="ARBA" id="ARBA00008160"/>
    </source>
</evidence>
<evidence type="ECO:0000256" key="9">
    <source>
        <dbReference type="ARBA" id="ARBA00023136"/>
    </source>
</evidence>
<organism evidence="11">
    <name type="scientific">Capitella teleta</name>
    <name type="common">Polychaete worm</name>
    <dbReference type="NCBI Taxonomy" id="283909"/>
    <lineage>
        <taxon>Eukaryota</taxon>
        <taxon>Metazoa</taxon>
        <taxon>Spiralia</taxon>
        <taxon>Lophotrochozoa</taxon>
        <taxon>Annelida</taxon>
        <taxon>Polychaeta</taxon>
        <taxon>Sedentaria</taxon>
        <taxon>Scolecida</taxon>
        <taxon>Capitellidae</taxon>
        <taxon>Capitella</taxon>
    </lineage>
</organism>
<name>R7V896_CAPTE</name>